<dbReference type="EMBL" id="UINC01068881">
    <property type="protein sequence ID" value="SVC01833.1"/>
    <property type="molecule type" value="Genomic_DNA"/>
</dbReference>
<proteinExistence type="predicted"/>
<name>A0A382ISI6_9ZZZZ</name>
<protein>
    <submittedName>
        <fullName evidence="1">Uncharacterized protein</fullName>
    </submittedName>
</protein>
<dbReference type="PANTHER" id="PTHR10983:SF16">
    <property type="entry name" value="LYSOCARDIOLIPIN ACYLTRANSFERASE 1"/>
    <property type="match status" value="1"/>
</dbReference>
<accession>A0A382ISI6</accession>
<reference evidence="1" key="1">
    <citation type="submission" date="2018-05" db="EMBL/GenBank/DDBJ databases">
        <authorList>
            <person name="Lanie J.A."/>
            <person name="Ng W.-L."/>
            <person name="Kazmierczak K.M."/>
            <person name="Andrzejewski T.M."/>
            <person name="Davidsen T.M."/>
            <person name="Wayne K.J."/>
            <person name="Tettelin H."/>
            <person name="Glass J.I."/>
            <person name="Rusch D."/>
            <person name="Podicherti R."/>
            <person name="Tsui H.-C.T."/>
            <person name="Winkler M.E."/>
        </authorList>
    </citation>
    <scope>NUCLEOTIDE SEQUENCE</scope>
</reference>
<feature type="non-terminal residue" evidence="1">
    <location>
        <position position="1"/>
    </location>
</feature>
<sequence>KSAEKFKLTPVSVLNFLEGTRFTKEKQEKQKSPYRRLLKPKSGGAAMVVDSLKDHLDSILDVTIAYKQRTPTFFEFLCGHKPEIFFTIDQIPVPAEISANSISSAKATQHWIADRWQNKDNLLSELLGR</sequence>
<gene>
    <name evidence="1" type="ORF">METZ01_LOCUS254687</name>
</gene>
<organism evidence="1">
    <name type="scientific">marine metagenome</name>
    <dbReference type="NCBI Taxonomy" id="408172"/>
    <lineage>
        <taxon>unclassified sequences</taxon>
        <taxon>metagenomes</taxon>
        <taxon>ecological metagenomes</taxon>
    </lineage>
</organism>
<dbReference type="AlphaFoldDB" id="A0A382ISI6"/>
<evidence type="ECO:0000313" key="1">
    <source>
        <dbReference type="EMBL" id="SVC01833.1"/>
    </source>
</evidence>
<dbReference type="PANTHER" id="PTHR10983">
    <property type="entry name" value="1-ACYLGLYCEROL-3-PHOSPHATE ACYLTRANSFERASE-RELATED"/>
    <property type="match status" value="1"/>
</dbReference>
<dbReference type="SUPFAM" id="SSF69593">
    <property type="entry name" value="Glycerol-3-phosphate (1)-acyltransferase"/>
    <property type="match status" value="1"/>
</dbReference>